<sequence>MAGKRRKGIWTIGHIAAQVTGGVFERHGLGRGEIAHAWPHIVGTQLAHVCRPERLAPPQKGARGGGKRVGGTLHIVTSGAHAIDVHYAATRIIAGVNALYGHQIISRINVKTATAEDTSNAARHGAAAFRPSVAEPEDPMRFGDIRNTGLRHALARLEAGILAEATLERTEM</sequence>
<dbReference type="InterPro" id="IPR007922">
    <property type="entry name" value="DciA-like"/>
</dbReference>
<dbReference type="Pfam" id="PF05258">
    <property type="entry name" value="DciA"/>
    <property type="match status" value="1"/>
</dbReference>
<evidence type="ECO:0000313" key="1">
    <source>
        <dbReference type="EMBL" id="VAW09993.1"/>
    </source>
</evidence>
<reference evidence="1" key="1">
    <citation type="submission" date="2018-06" db="EMBL/GenBank/DDBJ databases">
        <authorList>
            <person name="Zhirakovskaya E."/>
        </authorList>
    </citation>
    <scope>NUCLEOTIDE SEQUENCE</scope>
</reference>
<protein>
    <recommendedName>
        <fullName evidence="2">DUF721 domain-containing protein</fullName>
    </recommendedName>
</protein>
<dbReference type="AlphaFoldDB" id="A0A3B0T1T2"/>
<accession>A0A3B0T1T2</accession>
<organism evidence="1">
    <name type="scientific">hydrothermal vent metagenome</name>
    <dbReference type="NCBI Taxonomy" id="652676"/>
    <lineage>
        <taxon>unclassified sequences</taxon>
        <taxon>metagenomes</taxon>
        <taxon>ecological metagenomes</taxon>
    </lineage>
</organism>
<name>A0A3B0T1T2_9ZZZZ</name>
<proteinExistence type="predicted"/>
<dbReference type="EMBL" id="UOEM01000002">
    <property type="protein sequence ID" value="VAW09993.1"/>
    <property type="molecule type" value="Genomic_DNA"/>
</dbReference>
<gene>
    <name evidence="1" type="ORF">MNBD_ALPHA09-1630</name>
</gene>
<evidence type="ECO:0008006" key="2">
    <source>
        <dbReference type="Google" id="ProtNLM"/>
    </source>
</evidence>